<organism evidence="3 4">
    <name type="scientific">Nocardia jiangsuensis</name>
    <dbReference type="NCBI Taxonomy" id="1691563"/>
    <lineage>
        <taxon>Bacteria</taxon>
        <taxon>Bacillati</taxon>
        <taxon>Actinomycetota</taxon>
        <taxon>Actinomycetes</taxon>
        <taxon>Mycobacteriales</taxon>
        <taxon>Nocardiaceae</taxon>
        <taxon>Nocardia</taxon>
    </lineage>
</organism>
<keyword evidence="2" id="KW-0812">Transmembrane</keyword>
<protein>
    <submittedName>
        <fullName evidence="3">Uncharacterized protein</fullName>
    </submittedName>
</protein>
<keyword evidence="2" id="KW-1133">Transmembrane helix</keyword>
<keyword evidence="4" id="KW-1185">Reference proteome</keyword>
<evidence type="ECO:0000256" key="1">
    <source>
        <dbReference type="SAM" id="MobiDB-lite"/>
    </source>
</evidence>
<accession>A0ABV8DR27</accession>
<feature type="transmembrane region" description="Helical" evidence="2">
    <location>
        <begin position="97"/>
        <end position="115"/>
    </location>
</feature>
<reference evidence="4" key="1">
    <citation type="journal article" date="2019" name="Int. J. Syst. Evol. Microbiol.">
        <title>The Global Catalogue of Microorganisms (GCM) 10K type strain sequencing project: providing services to taxonomists for standard genome sequencing and annotation.</title>
        <authorList>
            <consortium name="The Broad Institute Genomics Platform"/>
            <consortium name="The Broad Institute Genome Sequencing Center for Infectious Disease"/>
            <person name="Wu L."/>
            <person name="Ma J."/>
        </authorList>
    </citation>
    <scope>NUCLEOTIDE SEQUENCE [LARGE SCALE GENOMIC DNA]</scope>
    <source>
        <strain evidence="4">CGMCC 4.7330</strain>
    </source>
</reference>
<dbReference type="EMBL" id="JBHSAX010000010">
    <property type="protein sequence ID" value="MFC3962548.1"/>
    <property type="molecule type" value="Genomic_DNA"/>
</dbReference>
<gene>
    <name evidence="3" type="ORF">ACFO0B_11180</name>
</gene>
<feature type="region of interest" description="Disordered" evidence="1">
    <location>
        <begin position="29"/>
        <end position="64"/>
    </location>
</feature>
<name>A0ABV8DR27_9NOCA</name>
<sequence length="126" mass="12426">MGAYSAIPLDASSNGAESVTAISAVPDSAAGESTSIATGSAAADPDGTGTGESVPPYATAPRERTPATALTRGLGWLFFVGGLVGAVLGIAGLHVEITVAGLILACTAGLILLKLRSDSVVREPDF</sequence>
<evidence type="ECO:0000256" key="2">
    <source>
        <dbReference type="SAM" id="Phobius"/>
    </source>
</evidence>
<dbReference type="RefSeq" id="WP_378612321.1">
    <property type="nucleotide sequence ID" value="NZ_JBHSAX010000010.1"/>
</dbReference>
<dbReference type="Proteomes" id="UP001595696">
    <property type="component" value="Unassembled WGS sequence"/>
</dbReference>
<feature type="compositionally biased region" description="Low complexity" evidence="1">
    <location>
        <begin position="55"/>
        <end position="64"/>
    </location>
</feature>
<evidence type="ECO:0000313" key="4">
    <source>
        <dbReference type="Proteomes" id="UP001595696"/>
    </source>
</evidence>
<proteinExistence type="predicted"/>
<keyword evidence="2" id="KW-0472">Membrane</keyword>
<evidence type="ECO:0000313" key="3">
    <source>
        <dbReference type="EMBL" id="MFC3962548.1"/>
    </source>
</evidence>
<comment type="caution">
    <text evidence="3">The sequence shown here is derived from an EMBL/GenBank/DDBJ whole genome shotgun (WGS) entry which is preliminary data.</text>
</comment>
<feature type="transmembrane region" description="Helical" evidence="2">
    <location>
        <begin position="74"/>
        <end position="91"/>
    </location>
</feature>